<dbReference type="Pfam" id="PF24336">
    <property type="entry name" value="DUF7504"/>
    <property type="match status" value="1"/>
</dbReference>
<organism evidence="2 3">
    <name type="scientific">Salinirubrum litoreum</name>
    <dbReference type="NCBI Taxonomy" id="1126234"/>
    <lineage>
        <taxon>Archaea</taxon>
        <taxon>Methanobacteriati</taxon>
        <taxon>Methanobacteriota</taxon>
        <taxon>Stenosarchaea group</taxon>
        <taxon>Halobacteria</taxon>
        <taxon>Halobacteriales</taxon>
        <taxon>Haloferacaceae</taxon>
        <taxon>Salinirubrum</taxon>
    </lineage>
</organism>
<dbReference type="EMBL" id="JBHSKX010000001">
    <property type="protein sequence ID" value="MFC5365705.1"/>
    <property type="molecule type" value="Genomic_DNA"/>
</dbReference>
<dbReference type="AlphaFoldDB" id="A0ABD5R6W1"/>
<accession>A0ABD5R6W1</accession>
<reference evidence="2 3" key="1">
    <citation type="journal article" date="2019" name="Int. J. Syst. Evol. Microbiol.">
        <title>The Global Catalogue of Microorganisms (GCM) 10K type strain sequencing project: providing services to taxonomists for standard genome sequencing and annotation.</title>
        <authorList>
            <consortium name="The Broad Institute Genomics Platform"/>
            <consortium name="The Broad Institute Genome Sequencing Center for Infectious Disease"/>
            <person name="Wu L."/>
            <person name="Ma J."/>
        </authorList>
    </citation>
    <scope>NUCLEOTIDE SEQUENCE [LARGE SCALE GENOMIC DNA]</scope>
    <source>
        <strain evidence="2 3">CGMCC 1.12237</strain>
    </source>
</reference>
<protein>
    <recommendedName>
        <fullName evidence="4">KaiC-like domain-containing protein</fullName>
    </recommendedName>
</protein>
<name>A0ABD5R6W1_9EURY</name>
<evidence type="ECO:0000313" key="2">
    <source>
        <dbReference type="EMBL" id="MFC5365705.1"/>
    </source>
</evidence>
<evidence type="ECO:0000313" key="3">
    <source>
        <dbReference type="Proteomes" id="UP001596201"/>
    </source>
</evidence>
<evidence type="ECO:0008006" key="4">
    <source>
        <dbReference type="Google" id="ProtNLM"/>
    </source>
</evidence>
<comment type="caution">
    <text evidence="2">The sequence shown here is derived from an EMBL/GenBank/DDBJ whole genome shotgun (WGS) entry which is preliminary data.</text>
</comment>
<feature type="region of interest" description="Disordered" evidence="1">
    <location>
        <begin position="52"/>
        <end position="95"/>
    </location>
</feature>
<proteinExistence type="predicted"/>
<sequence>MEGDVAAFSTELENLKQSGVSLLVLSDPGSSPVICDHLLGDDSEVRRRLFVSAGRGDTPGERPVPDPSRLGVVEATGDPTRSSSEPVARPTPNERVLDATADLPIPDRAGPIGPRESAVWYSRLATLDDLPGVARHVHRHLRRFEAYDPDPSEIRVCFDSLDPFVDTVDQRDLFRFLHVLTNRLRAAEAMAHFHLSGAADAVTIRTVRPLFDATVEVRTTVDGPQQRWTLRDAGLQTDWLPLDHD</sequence>
<dbReference type="RefSeq" id="WP_227229013.1">
    <property type="nucleotide sequence ID" value="NZ_JAJCVJ010000001.1"/>
</dbReference>
<gene>
    <name evidence="2" type="ORF">ACFPJ5_02055</name>
</gene>
<dbReference type="Proteomes" id="UP001596201">
    <property type="component" value="Unassembled WGS sequence"/>
</dbReference>
<evidence type="ECO:0000256" key="1">
    <source>
        <dbReference type="SAM" id="MobiDB-lite"/>
    </source>
</evidence>
<keyword evidence="3" id="KW-1185">Reference proteome</keyword>
<dbReference type="InterPro" id="IPR055927">
    <property type="entry name" value="DUF7504"/>
</dbReference>